<dbReference type="EMBL" id="DS469522">
    <property type="protein sequence ID" value="EDO47074.1"/>
    <property type="molecule type" value="Genomic_DNA"/>
</dbReference>
<dbReference type="OrthoDB" id="1918237at2759"/>
<dbReference type="InParanoid" id="A7RN51"/>
<evidence type="ECO:0000256" key="1">
    <source>
        <dbReference type="SAM" id="MobiDB-lite"/>
    </source>
</evidence>
<evidence type="ECO:0000313" key="2">
    <source>
        <dbReference type="EMBL" id="EDO47074.1"/>
    </source>
</evidence>
<dbReference type="PANTHER" id="PTHR12484">
    <property type="entry name" value="B-LYMPHOCYTE ANTIGEN-RELATED"/>
    <property type="match status" value="1"/>
</dbReference>
<feature type="compositionally biased region" description="Basic and acidic residues" evidence="1">
    <location>
        <begin position="283"/>
        <end position="325"/>
    </location>
</feature>
<feature type="compositionally biased region" description="Basic residues" evidence="1">
    <location>
        <begin position="326"/>
        <end position="339"/>
    </location>
</feature>
<protein>
    <recommendedName>
        <fullName evidence="4">A-kinase anchor protein 17A</fullName>
    </recommendedName>
</protein>
<organism evidence="2 3">
    <name type="scientific">Nematostella vectensis</name>
    <name type="common">Starlet sea anemone</name>
    <dbReference type="NCBI Taxonomy" id="45351"/>
    <lineage>
        <taxon>Eukaryota</taxon>
        <taxon>Metazoa</taxon>
        <taxon>Cnidaria</taxon>
        <taxon>Anthozoa</taxon>
        <taxon>Hexacorallia</taxon>
        <taxon>Actiniaria</taxon>
        <taxon>Edwardsiidae</taxon>
        <taxon>Nematostella</taxon>
    </lineage>
</organism>
<feature type="compositionally biased region" description="Basic and acidic residues" evidence="1">
    <location>
        <begin position="340"/>
        <end position="354"/>
    </location>
</feature>
<dbReference type="PANTHER" id="PTHR12484:SF4">
    <property type="entry name" value="A-KINASE ANCHOR PROTEIN 17A"/>
    <property type="match status" value="1"/>
</dbReference>
<dbReference type="eggNOG" id="KOG2891">
    <property type="taxonomic scope" value="Eukaryota"/>
</dbReference>
<dbReference type="HOGENOM" id="CLU_011589_1_1_1"/>
<reference evidence="2 3" key="1">
    <citation type="journal article" date="2007" name="Science">
        <title>Sea anemone genome reveals ancestral eumetazoan gene repertoire and genomic organization.</title>
        <authorList>
            <person name="Putnam N.H."/>
            <person name="Srivastava M."/>
            <person name="Hellsten U."/>
            <person name="Dirks B."/>
            <person name="Chapman J."/>
            <person name="Salamov A."/>
            <person name="Terry A."/>
            <person name="Shapiro H."/>
            <person name="Lindquist E."/>
            <person name="Kapitonov V.V."/>
            <person name="Jurka J."/>
            <person name="Genikhovich G."/>
            <person name="Grigoriev I.V."/>
            <person name="Lucas S.M."/>
            <person name="Steele R.E."/>
            <person name="Finnerty J.R."/>
            <person name="Technau U."/>
            <person name="Martindale M.Q."/>
            <person name="Rokhsar D.S."/>
        </authorList>
    </citation>
    <scope>NUCLEOTIDE SEQUENCE [LARGE SCALE GENOMIC DNA]</scope>
    <source>
        <strain evidence="3">CH2 X CH6</strain>
    </source>
</reference>
<dbReference type="CDD" id="cd12264">
    <property type="entry name" value="RRM_AKAP17A"/>
    <property type="match status" value="1"/>
</dbReference>
<sequence>MAAQVCSDVSEAIEICPIRRLYLKPIAKLTIQVSLPEIKVAGVSISNWEVMEKLKAMVAPDQFAVLRVVESTLEMIRFEAETETKGVLSKFIDKLDGNVIKLGGFADPLKVRAKETKLKFPKMHEWDSFFRDAKELNECKPGERPDTITIKGLPSKWFATQQSGDKPCENTVISVFQHFGKIRCIDIPILDSYRQQITNNKSEFQTFYFGSHLHFDVYIQFKQYQGFTSAMTSFKGMKLVHISEEGRAAAANIMVDFDRTSHLSAKNIEARDRERKRIIEKEKEEEERKRKEEEELERRKHQERMEIQRREAEKVKQMMDELRKKEERRRKREEKRRKKKEEQERLEQQRRQREQRIAEKRKRLEEQRKVESLHLLKELLKRVADKRAEEEEEKRKREKELDMLRQIEEKKRKLEEEERLKEEVEKQKKIKLEQQEKELRDKLLKNLKEMKERKQELERELLRKQIKNKVKLNSIIKK</sequence>
<evidence type="ECO:0000313" key="3">
    <source>
        <dbReference type="Proteomes" id="UP000001593"/>
    </source>
</evidence>
<keyword evidence="3" id="KW-1185">Reference proteome</keyword>
<dbReference type="STRING" id="45351.A7RN51"/>
<dbReference type="KEGG" id="nve:5519170"/>
<dbReference type="Proteomes" id="UP000001593">
    <property type="component" value="Unassembled WGS sequence"/>
</dbReference>
<evidence type="ECO:0008006" key="4">
    <source>
        <dbReference type="Google" id="ProtNLM"/>
    </source>
</evidence>
<dbReference type="Pfam" id="PF25015">
    <property type="entry name" value="RBD_AKAP-17A"/>
    <property type="match status" value="1"/>
</dbReference>
<feature type="region of interest" description="Disordered" evidence="1">
    <location>
        <begin position="283"/>
        <end position="354"/>
    </location>
</feature>
<dbReference type="InterPro" id="IPR056852">
    <property type="entry name" value="AK17A/B"/>
</dbReference>
<dbReference type="PhylomeDB" id="A7RN51"/>
<name>A7RN51_NEMVE</name>
<proteinExistence type="predicted"/>
<dbReference type="AlphaFoldDB" id="A7RN51"/>
<accession>A7RN51</accession>
<dbReference type="OMA" id="IPACEQN"/>
<gene>
    <name evidence="2" type="ORF">NEMVEDRAFT_v1g160815</name>
</gene>